<evidence type="ECO:0000256" key="3">
    <source>
        <dbReference type="ARBA" id="ARBA00038882"/>
    </source>
</evidence>
<name>A0A0D2F8B4_9EURO</name>
<evidence type="ECO:0000256" key="2">
    <source>
        <dbReference type="ARBA" id="ARBA00037012"/>
    </source>
</evidence>
<dbReference type="Gene3D" id="2.60.120.180">
    <property type="match status" value="1"/>
</dbReference>
<comment type="similarity">
    <text evidence="1 6">Belongs to the glycosyl hydrolase 12 (cellulase H) family.</text>
</comment>
<keyword evidence="6" id="KW-0119">Carbohydrate metabolism</keyword>
<dbReference type="OrthoDB" id="89349at2759"/>
<dbReference type="PANTHER" id="PTHR34002">
    <property type="entry name" value="BLR1656 PROTEIN"/>
    <property type="match status" value="1"/>
</dbReference>
<keyword evidence="7" id="KW-0812">Transmembrane</keyword>
<dbReference type="AlphaFoldDB" id="A0A0D2F8B4"/>
<proteinExistence type="inferred from homology"/>
<evidence type="ECO:0000256" key="5">
    <source>
        <dbReference type="ARBA" id="ARBA00043018"/>
    </source>
</evidence>
<evidence type="ECO:0000256" key="4">
    <source>
        <dbReference type="ARBA" id="ARBA00041304"/>
    </source>
</evidence>
<dbReference type="GeneID" id="25326862"/>
<dbReference type="Pfam" id="PF01670">
    <property type="entry name" value="Glyco_hydro_12"/>
    <property type="match status" value="1"/>
</dbReference>
<dbReference type="InterPro" id="IPR013319">
    <property type="entry name" value="GH11/12"/>
</dbReference>
<keyword evidence="7" id="KW-0472">Membrane</keyword>
<dbReference type="SUPFAM" id="SSF49899">
    <property type="entry name" value="Concanavalin A-like lectins/glucanases"/>
    <property type="match status" value="1"/>
</dbReference>
<gene>
    <name evidence="8" type="ORF">PV05_04954</name>
</gene>
<evidence type="ECO:0000313" key="9">
    <source>
        <dbReference type="Proteomes" id="UP000054342"/>
    </source>
</evidence>
<evidence type="ECO:0000256" key="7">
    <source>
        <dbReference type="SAM" id="Phobius"/>
    </source>
</evidence>
<dbReference type="GO" id="GO:0033946">
    <property type="term" value="F:xyloglucan-specific endo-beta-1,4-glucanase activity"/>
    <property type="evidence" value="ECO:0007669"/>
    <property type="project" value="UniProtKB-EC"/>
</dbReference>
<dbReference type="InterPro" id="IPR002594">
    <property type="entry name" value="GH12"/>
</dbReference>
<dbReference type="GO" id="GO:0000272">
    <property type="term" value="P:polysaccharide catabolic process"/>
    <property type="evidence" value="ECO:0007669"/>
    <property type="project" value="UniProtKB-KW"/>
</dbReference>
<keyword evidence="6" id="KW-0378">Hydrolase</keyword>
<evidence type="ECO:0000313" key="8">
    <source>
        <dbReference type="EMBL" id="KIW56284.1"/>
    </source>
</evidence>
<reference evidence="8 9" key="1">
    <citation type="submission" date="2015-01" db="EMBL/GenBank/DDBJ databases">
        <title>The Genome Sequence of Exophiala xenobiotica CBS118157.</title>
        <authorList>
            <consortium name="The Broad Institute Genomics Platform"/>
            <person name="Cuomo C."/>
            <person name="de Hoog S."/>
            <person name="Gorbushina A."/>
            <person name="Stielow B."/>
            <person name="Teixiera M."/>
            <person name="Abouelleil A."/>
            <person name="Chapman S.B."/>
            <person name="Priest M."/>
            <person name="Young S.K."/>
            <person name="Wortman J."/>
            <person name="Nusbaum C."/>
            <person name="Birren B."/>
        </authorList>
    </citation>
    <scope>NUCLEOTIDE SEQUENCE [LARGE SCALE GENOMIC DNA]</scope>
    <source>
        <strain evidence="8 9">CBS 118157</strain>
    </source>
</reference>
<dbReference type="PANTHER" id="PTHR34002:SF9">
    <property type="entry name" value="XYLOGLUCAN-SPECIFIC ENDO-BETA-1,4-GLUCANASE A"/>
    <property type="match status" value="1"/>
</dbReference>
<keyword evidence="7" id="KW-1133">Transmembrane helix</keyword>
<feature type="transmembrane region" description="Helical" evidence="7">
    <location>
        <begin position="6"/>
        <end position="26"/>
    </location>
</feature>
<dbReference type="STRING" id="348802.A0A0D2F8B4"/>
<keyword evidence="6" id="KW-0326">Glycosidase</keyword>
<sequence length="308" mass="33307">MGIKSLISYGFLVLPVAITLGVLLGLQTYRESRGWAPPFMSNKISRKEYCQLSFGISPDTTGLQYTLNPNQWGVTDGTTSGGLCMNVTSYDNGSYPTRTTAPEWSITWQFPPGPPTQPVHAFSNIQIDPSNNILPVQISSIEQINIATEWAYGVGDERPETSNVAELTAAELNANVAIDMFIDSNQHAATSTVDAKYEVMVWLADFGASTQPIGLEQGAVKTQDIGGTTFSLYFGVNGLRQTVLTWMASGPVQNITADFRPLLQDLTGVGGPSTTDYLGYLAFGSEALWSSANVTFYNPSLSMDIVTK</sequence>
<evidence type="ECO:0000256" key="6">
    <source>
        <dbReference type="RuleBase" id="RU361163"/>
    </source>
</evidence>
<dbReference type="EC" id="3.2.1.151" evidence="3"/>
<protein>
    <recommendedName>
        <fullName evidence="3">xyloglucan-specific endo-beta-1,4-glucanase</fullName>
        <ecNumber evidence="3">3.2.1.151</ecNumber>
    </recommendedName>
    <alternativeName>
        <fullName evidence="4">Xyloglucanase A</fullName>
    </alternativeName>
    <alternativeName>
        <fullName evidence="5">Xyloglucanendohydrolase A</fullName>
    </alternativeName>
</protein>
<dbReference type="HOGENOM" id="CLU_073364_0_0_1"/>
<accession>A0A0D2F8B4</accession>
<dbReference type="InterPro" id="IPR013320">
    <property type="entry name" value="ConA-like_dom_sf"/>
</dbReference>
<comment type="catalytic activity">
    <reaction evidence="2">
        <text>xyloglucan + H2O = xyloglucan oligosaccharides.</text>
        <dbReference type="EC" id="3.2.1.151"/>
    </reaction>
</comment>
<evidence type="ECO:0000256" key="1">
    <source>
        <dbReference type="ARBA" id="ARBA00005519"/>
    </source>
</evidence>
<organism evidence="8 9">
    <name type="scientific">Exophiala xenobiotica</name>
    <dbReference type="NCBI Taxonomy" id="348802"/>
    <lineage>
        <taxon>Eukaryota</taxon>
        <taxon>Fungi</taxon>
        <taxon>Dikarya</taxon>
        <taxon>Ascomycota</taxon>
        <taxon>Pezizomycotina</taxon>
        <taxon>Eurotiomycetes</taxon>
        <taxon>Chaetothyriomycetidae</taxon>
        <taxon>Chaetothyriales</taxon>
        <taxon>Herpotrichiellaceae</taxon>
        <taxon>Exophiala</taxon>
    </lineage>
</organism>
<keyword evidence="6" id="KW-0624">Polysaccharide degradation</keyword>
<dbReference type="Proteomes" id="UP000054342">
    <property type="component" value="Unassembled WGS sequence"/>
</dbReference>
<dbReference type="RefSeq" id="XP_013316868.1">
    <property type="nucleotide sequence ID" value="XM_013461414.1"/>
</dbReference>
<dbReference type="EMBL" id="KN847319">
    <property type="protein sequence ID" value="KIW56284.1"/>
    <property type="molecule type" value="Genomic_DNA"/>
</dbReference>
<keyword evidence="9" id="KW-1185">Reference proteome</keyword>
<dbReference type="GO" id="GO:0008810">
    <property type="term" value="F:cellulase activity"/>
    <property type="evidence" value="ECO:0007669"/>
    <property type="project" value="InterPro"/>
</dbReference>